<keyword evidence="3" id="KW-0808">Transferase</keyword>
<feature type="transmembrane region" description="Helical" evidence="1">
    <location>
        <begin position="141"/>
        <end position="164"/>
    </location>
</feature>
<protein>
    <submittedName>
        <fullName evidence="3">Methyltransferase family protein</fullName>
    </submittedName>
</protein>
<proteinExistence type="predicted"/>
<sequence>MPAGCEDTGIDYFVTGSLMYGASPDAFADAAALPLRDASVDAVVILEVIEHLPSPRQALHEIARVLRPGGQLLLSVPFLYPIHDAPYDFQRFTEHGLAHEIELAGMRVCELRPSLGAVQTAGLIVCLALGGMAAESVRRRSLGVLLFPFAALAVSIINVTAWVAGKLLPGWTAVTAGYVAVARKS</sequence>
<keyword evidence="1" id="KW-0472">Membrane</keyword>
<dbReference type="InterPro" id="IPR029063">
    <property type="entry name" value="SAM-dependent_MTases_sf"/>
</dbReference>
<feature type="transmembrane region" description="Helical" evidence="1">
    <location>
        <begin position="115"/>
        <end position="134"/>
    </location>
</feature>
<dbReference type="EMBL" id="QICN01000005">
    <property type="protein sequence ID" value="PXV67730.1"/>
    <property type="molecule type" value="Genomic_DNA"/>
</dbReference>
<evidence type="ECO:0000259" key="2">
    <source>
        <dbReference type="Pfam" id="PF08241"/>
    </source>
</evidence>
<keyword evidence="4" id="KW-1185">Reference proteome</keyword>
<keyword evidence="1" id="KW-1133">Transmembrane helix</keyword>
<organism evidence="3 4">
    <name type="scientific">Sinimarinibacterium flocculans</name>
    <dbReference type="NCBI Taxonomy" id="985250"/>
    <lineage>
        <taxon>Bacteria</taxon>
        <taxon>Pseudomonadati</taxon>
        <taxon>Pseudomonadota</taxon>
        <taxon>Gammaproteobacteria</taxon>
        <taxon>Nevskiales</taxon>
        <taxon>Nevskiaceae</taxon>
        <taxon>Sinimarinibacterium</taxon>
    </lineage>
</organism>
<dbReference type="Gene3D" id="3.40.50.150">
    <property type="entry name" value="Vaccinia Virus protein VP39"/>
    <property type="match status" value="1"/>
</dbReference>
<evidence type="ECO:0000313" key="4">
    <source>
        <dbReference type="Proteomes" id="UP000248330"/>
    </source>
</evidence>
<dbReference type="SUPFAM" id="SSF53335">
    <property type="entry name" value="S-adenosyl-L-methionine-dependent methyltransferases"/>
    <property type="match status" value="1"/>
</dbReference>
<keyword evidence="3" id="KW-0489">Methyltransferase</keyword>
<accession>A0A318EA96</accession>
<dbReference type="AlphaFoldDB" id="A0A318EA96"/>
<evidence type="ECO:0000256" key="1">
    <source>
        <dbReference type="SAM" id="Phobius"/>
    </source>
</evidence>
<keyword evidence="1" id="KW-0812">Transmembrane</keyword>
<dbReference type="GO" id="GO:0008757">
    <property type="term" value="F:S-adenosylmethionine-dependent methyltransferase activity"/>
    <property type="evidence" value="ECO:0007669"/>
    <property type="project" value="InterPro"/>
</dbReference>
<gene>
    <name evidence="3" type="ORF">C8D93_10586</name>
</gene>
<comment type="caution">
    <text evidence="3">The sequence shown here is derived from an EMBL/GenBank/DDBJ whole genome shotgun (WGS) entry which is preliminary data.</text>
</comment>
<dbReference type="GO" id="GO:0032259">
    <property type="term" value="P:methylation"/>
    <property type="evidence" value="ECO:0007669"/>
    <property type="project" value="UniProtKB-KW"/>
</dbReference>
<dbReference type="InterPro" id="IPR013216">
    <property type="entry name" value="Methyltransf_11"/>
</dbReference>
<dbReference type="Pfam" id="PF08241">
    <property type="entry name" value="Methyltransf_11"/>
    <property type="match status" value="1"/>
</dbReference>
<dbReference type="Proteomes" id="UP000248330">
    <property type="component" value="Unassembled WGS sequence"/>
</dbReference>
<evidence type="ECO:0000313" key="3">
    <source>
        <dbReference type="EMBL" id="PXV67730.1"/>
    </source>
</evidence>
<feature type="domain" description="Methyltransferase type 11" evidence="2">
    <location>
        <begin position="28"/>
        <end position="73"/>
    </location>
</feature>
<name>A0A318EA96_9GAMM</name>
<reference evidence="3 4" key="1">
    <citation type="submission" date="2018-04" db="EMBL/GenBank/DDBJ databases">
        <title>Genomic Encyclopedia of Type Strains, Phase IV (KMG-IV): sequencing the most valuable type-strain genomes for metagenomic binning, comparative biology and taxonomic classification.</title>
        <authorList>
            <person name="Goeker M."/>
        </authorList>
    </citation>
    <scope>NUCLEOTIDE SEQUENCE [LARGE SCALE GENOMIC DNA]</scope>
    <source>
        <strain evidence="3 4">DSM 104150</strain>
    </source>
</reference>